<dbReference type="RefSeq" id="WP_007289601.1">
    <property type="nucleotide sequence ID" value="NZ_AAWL01000010.1"/>
</dbReference>
<dbReference type="OrthoDB" id="9804559at2"/>
<reference evidence="6 7" key="2">
    <citation type="submission" date="2007-01" db="EMBL/GenBank/DDBJ databases">
        <title>Sequencing of the draft genome and assembly of Thermosinus carboxydivorans Nor1.</title>
        <authorList>
            <consortium name="US DOE Joint Genome Institute (JGI-PGF)"/>
            <person name="Copeland A."/>
            <person name="Lucas S."/>
            <person name="Lapidus A."/>
            <person name="Barry K."/>
            <person name="Glavina del Rio T."/>
            <person name="Dalin E."/>
            <person name="Tice H."/>
            <person name="Bruce D."/>
            <person name="Pitluck S."/>
            <person name="Richardson P."/>
        </authorList>
    </citation>
    <scope>NUCLEOTIDE SEQUENCE [LARGE SCALE GENOMIC DNA]</scope>
    <source>
        <strain evidence="6 7">Nor1</strain>
    </source>
</reference>
<feature type="domain" description="Flagellar hook protein FlgE/F/G-like D1" evidence="5">
    <location>
        <begin position="92"/>
        <end position="155"/>
    </location>
</feature>
<comment type="similarity">
    <text evidence="1 2">Belongs to the flagella basal body rod proteins family.</text>
</comment>
<dbReference type="Pfam" id="PF00460">
    <property type="entry name" value="Flg_bb_rod"/>
    <property type="match status" value="1"/>
</dbReference>
<dbReference type="NCBIfam" id="TIGR02490">
    <property type="entry name" value="flgF"/>
    <property type="match status" value="1"/>
</dbReference>
<name>A1HRE2_9FIRM</name>
<keyword evidence="2" id="KW-0975">Bacterial flagellum</keyword>
<proteinExistence type="inferred from homology"/>
<dbReference type="InterPro" id="IPR037925">
    <property type="entry name" value="FlgE/F/G-like"/>
</dbReference>
<dbReference type="InterPro" id="IPR010930">
    <property type="entry name" value="Flg_bb/hook_C_dom"/>
</dbReference>
<dbReference type="Pfam" id="PF22692">
    <property type="entry name" value="LlgE_F_G_D1"/>
    <property type="match status" value="1"/>
</dbReference>
<dbReference type="Pfam" id="PF06429">
    <property type="entry name" value="Flg_bbr_C"/>
    <property type="match status" value="1"/>
</dbReference>
<evidence type="ECO:0000259" key="3">
    <source>
        <dbReference type="Pfam" id="PF00460"/>
    </source>
</evidence>
<evidence type="ECO:0000313" key="6">
    <source>
        <dbReference type="EMBL" id="EAX47457.1"/>
    </source>
</evidence>
<dbReference type="InterPro" id="IPR020013">
    <property type="entry name" value="Flagellar_FlgE/F/G"/>
</dbReference>
<dbReference type="EMBL" id="AAWL01000010">
    <property type="protein sequence ID" value="EAX47457.1"/>
    <property type="molecule type" value="Genomic_DNA"/>
</dbReference>
<feature type="domain" description="Flagellar basal body rod protein N-terminal" evidence="3">
    <location>
        <begin position="5"/>
        <end position="35"/>
    </location>
</feature>
<sequence>MIRGIYTAASGMLAEAIRADVTANNLANANTAGYKKDVALSRDFAGILISRINDGPDAPVIGSLGLGAVVDNVATIHTAGMMRSTGNALDLAIDGRGFFVVATPAGLRYTRNGAFTRNSEGELVTQAGYRVMGQAGPVRLNSGAKVTIDADGRVFVDEVEVDRLQVVDFPDQRALVKEGDSLFAAPGAAPQAGSGQVRQGVLELANVNVVAEMVNLIAGYRAYEINAKMVQTHDQLLDKAVNEVGKV</sequence>
<organism evidence="6 7">
    <name type="scientific">Thermosinus carboxydivorans Nor1</name>
    <dbReference type="NCBI Taxonomy" id="401526"/>
    <lineage>
        <taxon>Bacteria</taxon>
        <taxon>Bacillati</taxon>
        <taxon>Bacillota</taxon>
        <taxon>Negativicutes</taxon>
        <taxon>Selenomonadales</taxon>
        <taxon>Sporomusaceae</taxon>
        <taxon>Thermosinus</taxon>
    </lineage>
</organism>
<dbReference type="PANTHER" id="PTHR30435:SF19">
    <property type="entry name" value="FLAGELLAR BASAL-BODY ROD PROTEIN FLGG"/>
    <property type="match status" value="1"/>
</dbReference>
<dbReference type="InterPro" id="IPR012836">
    <property type="entry name" value="FlgF"/>
</dbReference>
<dbReference type="PANTHER" id="PTHR30435">
    <property type="entry name" value="FLAGELLAR PROTEIN"/>
    <property type="match status" value="1"/>
</dbReference>
<gene>
    <name evidence="6" type="ORF">TcarDRAFT_1475</name>
</gene>
<evidence type="ECO:0000256" key="1">
    <source>
        <dbReference type="ARBA" id="ARBA00009677"/>
    </source>
</evidence>
<dbReference type="SUPFAM" id="SSF117143">
    <property type="entry name" value="Flagellar hook protein flgE"/>
    <property type="match status" value="1"/>
</dbReference>
<accession>A1HRE2</accession>
<dbReference type="InterPro" id="IPR019776">
    <property type="entry name" value="Flagellar_basal_body_rod_CS"/>
</dbReference>
<evidence type="ECO:0000259" key="5">
    <source>
        <dbReference type="Pfam" id="PF22692"/>
    </source>
</evidence>
<feature type="domain" description="Flagellar basal-body/hook protein C-terminal" evidence="4">
    <location>
        <begin position="198"/>
        <end position="242"/>
    </location>
</feature>
<protein>
    <recommendedName>
        <fullName evidence="8">Flagellar basal-body rod protein FlgF</fullName>
    </recommendedName>
</protein>
<comment type="caution">
    <text evidence="6">The sequence shown here is derived from an EMBL/GenBank/DDBJ whole genome shotgun (WGS) entry which is preliminary data.</text>
</comment>
<dbReference type="NCBIfam" id="TIGR03506">
    <property type="entry name" value="FlgEFG_subfam"/>
    <property type="match status" value="1"/>
</dbReference>
<evidence type="ECO:0000256" key="2">
    <source>
        <dbReference type="RuleBase" id="RU362116"/>
    </source>
</evidence>
<dbReference type="PROSITE" id="PS00588">
    <property type="entry name" value="FLAGELLA_BB_ROD"/>
    <property type="match status" value="1"/>
</dbReference>
<evidence type="ECO:0008006" key="8">
    <source>
        <dbReference type="Google" id="ProtNLM"/>
    </source>
</evidence>
<dbReference type="AlphaFoldDB" id="A1HRE2"/>
<dbReference type="Proteomes" id="UP000005139">
    <property type="component" value="Unassembled WGS sequence"/>
</dbReference>
<comment type="subcellular location">
    <subcellularLocation>
        <location evidence="2">Bacterial flagellum basal body</location>
    </subcellularLocation>
</comment>
<evidence type="ECO:0000313" key="7">
    <source>
        <dbReference type="Proteomes" id="UP000005139"/>
    </source>
</evidence>
<dbReference type="GO" id="GO:0071978">
    <property type="term" value="P:bacterial-type flagellum-dependent swarming motility"/>
    <property type="evidence" value="ECO:0007669"/>
    <property type="project" value="TreeGrafter"/>
</dbReference>
<dbReference type="InterPro" id="IPR001444">
    <property type="entry name" value="Flag_bb_rod_N"/>
</dbReference>
<dbReference type="eggNOG" id="COG4786">
    <property type="taxonomic scope" value="Bacteria"/>
</dbReference>
<keyword evidence="7" id="KW-1185">Reference proteome</keyword>
<dbReference type="InterPro" id="IPR053967">
    <property type="entry name" value="LlgE_F_G-like_D1"/>
</dbReference>
<dbReference type="GO" id="GO:0030694">
    <property type="term" value="C:bacterial-type flagellum basal body, rod"/>
    <property type="evidence" value="ECO:0007669"/>
    <property type="project" value="InterPro"/>
</dbReference>
<reference evidence="6 7" key="1">
    <citation type="submission" date="2007-01" db="EMBL/GenBank/DDBJ databases">
        <title>Annotation of the draft genome assembly of Thermosinus carboxydivorans Nor1.</title>
        <authorList>
            <consortium name="US DOE Joint Genome Institute (JGI-ORNL)"/>
            <person name="Larimer F."/>
            <person name="Land M."/>
            <person name="Hauser L."/>
        </authorList>
    </citation>
    <scope>NUCLEOTIDE SEQUENCE [LARGE SCALE GENOMIC DNA]</scope>
    <source>
        <strain evidence="6 7">Nor1</strain>
    </source>
</reference>
<evidence type="ECO:0000259" key="4">
    <source>
        <dbReference type="Pfam" id="PF06429"/>
    </source>
</evidence>